<dbReference type="Gene3D" id="3.30.70.1060">
    <property type="entry name" value="Dimeric alpha+beta barrel"/>
    <property type="match status" value="1"/>
</dbReference>
<feature type="domain" description="YCII-related" evidence="2">
    <location>
        <begin position="12"/>
        <end position="112"/>
    </location>
</feature>
<evidence type="ECO:0000313" key="3">
    <source>
        <dbReference type="EMBL" id="WOK04716.1"/>
    </source>
</evidence>
<proteinExistence type="inferred from homology"/>
<evidence type="ECO:0000256" key="1">
    <source>
        <dbReference type="ARBA" id="ARBA00007689"/>
    </source>
</evidence>
<dbReference type="SUPFAM" id="SSF54909">
    <property type="entry name" value="Dimeric alpha+beta barrel"/>
    <property type="match status" value="1"/>
</dbReference>
<dbReference type="PANTHER" id="PTHR35174:SF3">
    <property type="entry name" value="BLL7171 PROTEIN"/>
    <property type="match status" value="1"/>
</dbReference>
<dbReference type="InterPro" id="IPR005545">
    <property type="entry name" value="YCII"/>
</dbReference>
<evidence type="ECO:0000313" key="4">
    <source>
        <dbReference type="Proteomes" id="UP001302349"/>
    </source>
</evidence>
<dbReference type="PANTHER" id="PTHR35174">
    <property type="entry name" value="BLL7171 PROTEIN-RELATED"/>
    <property type="match status" value="1"/>
</dbReference>
<sequence length="114" mass="12730">MEKFMLIIREDLARLGSQSVSERMDSMPVMTRWIESIAEDGNYLASHPLWATGTLVTKDEVMSDGPFLESKEGVSGYILISAENIRQASSYAQTCPLVISGQLMIEVRPVFEEV</sequence>
<dbReference type="EMBL" id="CP136051">
    <property type="protein sequence ID" value="WOK04716.1"/>
    <property type="molecule type" value="Genomic_DNA"/>
</dbReference>
<gene>
    <name evidence="3" type="ORF">RT717_16670</name>
</gene>
<dbReference type="RefSeq" id="WP_317487517.1">
    <property type="nucleotide sequence ID" value="NZ_CP136051.1"/>
</dbReference>
<comment type="similarity">
    <text evidence="1">Belongs to the YciI family.</text>
</comment>
<keyword evidence="4" id="KW-1185">Reference proteome</keyword>
<protein>
    <submittedName>
        <fullName evidence="3">YciI family protein</fullName>
    </submittedName>
</protein>
<dbReference type="Proteomes" id="UP001302349">
    <property type="component" value="Chromosome"/>
</dbReference>
<dbReference type="InterPro" id="IPR011008">
    <property type="entry name" value="Dimeric_a/b-barrel"/>
</dbReference>
<evidence type="ECO:0000259" key="2">
    <source>
        <dbReference type="Pfam" id="PF03795"/>
    </source>
</evidence>
<dbReference type="Pfam" id="PF03795">
    <property type="entry name" value="YCII"/>
    <property type="match status" value="1"/>
</dbReference>
<accession>A0ABZ0ILS3</accession>
<organism evidence="3 4">
    <name type="scientific">Imperialibacter roseus</name>
    <dbReference type="NCBI Taxonomy" id="1324217"/>
    <lineage>
        <taxon>Bacteria</taxon>
        <taxon>Pseudomonadati</taxon>
        <taxon>Bacteroidota</taxon>
        <taxon>Cytophagia</taxon>
        <taxon>Cytophagales</taxon>
        <taxon>Flammeovirgaceae</taxon>
        <taxon>Imperialibacter</taxon>
    </lineage>
</organism>
<reference evidence="3 4" key="1">
    <citation type="journal article" date="2023" name="Microbiol. Resour. Announc.">
        <title>Complete Genome Sequence of Imperialibacter roseus strain P4T.</title>
        <authorList>
            <person name="Tizabi D.R."/>
            <person name="Bachvaroff T."/>
            <person name="Hill R.T."/>
        </authorList>
    </citation>
    <scope>NUCLEOTIDE SEQUENCE [LARGE SCALE GENOMIC DNA]</scope>
    <source>
        <strain evidence="3 4">P4T</strain>
    </source>
</reference>
<name>A0ABZ0ILS3_9BACT</name>